<dbReference type="Pfam" id="PF01544">
    <property type="entry name" value="CorA"/>
    <property type="match status" value="1"/>
</dbReference>
<evidence type="ECO:0000256" key="7">
    <source>
        <dbReference type="SAM" id="Phobius"/>
    </source>
</evidence>
<accession>A0ABR3DFN4</accession>
<dbReference type="PANTHER" id="PTHR47685">
    <property type="entry name" value="MAGNESIUM TRANSPORT PROTEIN CORA"/>
    <property type="match status" value="1"/>
</dbReference>
<gene>
    <name evidence="8" type="ORF">QR685DRAFT_440729</name>
</gene>
<evidence type="ECO:0000256" key="4">
    <source>
        <dbReference type="ARBA" id="ARBA00023136"/>
    </source>
</evidence>
<dbReference type="SUPFAM" id="SSF144083">
    <property type="entry name" value="Magnesium transport protein CorA, transmembrane region"/>
    <property type="match status" value="1"/>
</dbReference>
<evidence type="ECO:0008006" key="10">
    <source>
        <dbReference type="Google" id="ProtNLM"/>
    </source>
</evidence>
<feature type="compositionally biased region" description="Basic and acidic residues" evidence="6">
    <location>
        <begin position="541"/>
        <end position="554"/>
    </location>
</feature>
<proteinExistence type="predicted"/>
<evidence type="ECO:0000256" key="5">
    <source>
        <dbReference type="SAM" id="Coils"/>
    </source>
</evidence>
<name>A0ABR3DFN4_NEUIN</name>
<keyword evidence="9" id="KW-1185">Reference proteome</keyword>
<evidence type="ECO:0000256" key="1">
    <source>
        <dbReference type="ARBA" id="ARBA00004141"/>
    </source>
</evidence>
<feature type="compositionally biased region" description="Polar residues" evidence="6">
    <location>
        <begin position="247"/>
        <end position="263"/>
    </location>
</feature>
<feature type="compositionally biased region" description="Basic and acidic residues" evidence="6">
    <location>
        <begin position="264"/>
        <end position="274"/>
    </location>
</feature>
<feature type="compositionally biased region" description="Basic and acidic residues" evidence="6">
    <location>
        <begin position="336"/>
        <end position="354"/>
    </location>
</feature>
<feature type="transmembrane region" description="Helical" evidence="7">
    <location>
        <begin position="1094"/>
        <end position="1113"/>
    </location>
</feature>
<comment type="subcellular location">
    <subcellularLocation>
        <location evidence="1">Membrane</location>
        <topology evidence="1">Multi-pass membrane protein</topology>
    </subcellularLocation>
</comment>
<feature type="coiled-coil region" evidence="5">
    <location>
        <begin position="989"/>
        <end position="1016"/>
    </location>
</feature>
<evidence type="ECO:0000256" key="2">
    <source>
        <dbReference type="ARBA" id="ARBA00022692"/>
    </source>
</evidence>
<organism evidence="8 9">
    <name type="scientific">Neurospora intermedia</name>
    <dbReference type="NCBI Taxonomy" id="5142"/>
    <lineage>
        <taxon>Eukaryota</taxon>
        <taxon>Fungi</taxon>
        <taxon>Dikarya</taxon>
        <taxon>Ascomycota</taxon>
        <taxon>Pezizomycotina</taxon>
        <taxon>Sordariomycetes</taxon>
        <taxon>Sordariomycetidae</taxon>
        <taxon>Sordariales</taxon>
        <taxon>Sordariaceae</taxon>
        <taxon>Neurospora</taxon>
    </lineage>
</organism>
<evidence type="ECO:0000256" key="3">
    <source>
        <dbReference type="ARBA" id="ARBA00022989"/>
    </source>
</evidence>
<feature type="region of interest" description="Disordered" evidence="6">
    <location>
        <begin position="216"/>
        <end position="274"/>
    </location>
</feature>
<dbReference type="InterPro" id="IPR002523">
    <property type="entry name" value="MgTranspt_CorA/ZnTranspt_ZntB"/>
</dbReference>
<keyword evidence="4 7" id="KW-0472">Membrane</keyword>
<dbReference type="EMBL" id="JAVLET010000004">
    <property type="protein sequence ID" value="KAL0471088.1"/>
    <property type="molecule type" value="Genomic_DNA"/>
</dbReference>
<comment type="caution">
    <text evidence="8">The sequence shown here is derived from an EMBL/GenBank/DDBJ whole genome shotgun (WGS) entry which is preliminary data.</text>
</comment>
<evidence type="ECO:0000313" key="9">
    <source>
        <dbReference type="Proteomes" id="UP001451303"/>
    </source>
</evidence>
<feature type="region of interest" description="Disordered" evidence="6">
    <location>
        <begin position="336"/>
        <end position="373"/>
    </location>
</feature>
<feature type="compositionally biased region" description="Polar residues" evidence="6">
    <location>
        <begin position="1244"/>
        <end position="1276"/>
    </location>
</feature>
<dbReference type="InterPro" id="IPR045863">
    <property type="entry name" value="CorA_TM1_TM2"/>
</dbReference>
<keyword evidence="3 7" id="KW-1133">Transmembrane helix</keyword>
<feature type="region of interest" description="Disordered" evidence="6">
    <location>
        <begin position="953"/>
        <end position="978"/>
    </location>
</feature>
<evidence type="ECO:0000256" key="6">
    <source>
        <dbReference type="SAM" id="MobiDB-lite"/>
    </source>
</evidence>
<feature type="region of interest" description="Disordered" evidence="6">
    <location>
        <begin position="512"/>
        <end position="559"/>
    </location>
</feature>
<feature type="compositionally biased region" description="Basic and acidic residues" evidence="6">
    <location>
        <begin position="216"/>
        <end position="240"/>
    </location>
</feature>
<feature type="region of interest" description="Disordered" evidence="6">
    <location>
        <begin position="1216"/>
        <end position="1296"/>
    </location>
</feature>
<feature type="compositionally biased region" description="Polar residues" evidence="6">
    <location>
        <begin position="1216"/>
        <end position="1233"/>
    </location>
</feature>
<feature type="region of interest" description="Disordered" evidence="6">
    <location>
        <begin position="291"/>
        <end position="316"/>
    </location>
</feature>
<feature type="coiled-coil region" evidence="5">
    <location>
        <begin position="1153"/>
        <end position="1180"/>
    </location>
</feature>
<protein>
    <recommendedName>
        <fullName evidence="10">Ankyrin repeat protein</fullName>
    </recommendedName>
</protein>
<dbReference type="PANTHER" id="PTHR47685:SF1">
    <property type="entry name" value="MAGNESIUM TRANSPORT PROTEIN CORA"/>
    <property type="match status" value="1"/>
</dbReference>
<feature type="compositionally biased region" description="Basic and acidic residues" evidence="6">
    <location>
        <begin position="1234"/>
        <end position="1243"/>
    </location>
</feature>
<feature type="compositionally biased region" description="Basic residues" evidence="6">
    <location>
        <begin position="514"/>
        <end position="530"/>
    </location>
</feature>
<dbReference type="Proteomes" id="UP001451303">
    <property type="component" value="Unassembled WGS sequence"/>
</dbReference>
<evidence type="ECO:0000313" key="8">
    <source>
        <dbReference type="EMBL" id="KAL0471088.1"/>
    </source>
</evidence>
<dbReference type="InterPro" id="IPR050829">
    <property type="entry name" value="CorA_MIT"/>
</dbReference>
<feature type="compositionally biased region" description="Polar residues" evidence="6">
    <location>
        <begin position="954"/>
        <end position="971"/>
    </location>
</feature>
<keyword evidence="2 7" id="KW-0812">Transmembrane</keyword>
<sequence length="1296" mass="150015">MRQIARAFVDACSPRNLTHHDPEDEPTSCLSTEPHDTTVEDAVQHYFGCIEIRDRAEFLKSSHPHWEHERKVQYGKFYAELAKTMERFPVTNDNDKWENHLKSAQEKLKKAGHAVPDDDPLTIESVSNARANEWLEKRMGSVAIAIEAQYKRIEILRNALSKTPARQSRLFSDQQPKAEEVDSVVKQLENSRSDWKESQRFIKGIEWVRQWRKDVKGASEDDDHNGSDEPGRKEVKELAKKQRTKKNAQSENGGHSNQDFSNRMTEDNEKDSTEYHLERDVNAYLIQFSTEHDTDRPSQDSESFLTPIDEPLTDGRFKGTFPDQRISMSFLLDNGVTREPKTTDNPELSTHDPEGDWNILSRNRCTNEGGSGRPKRIRYFHIPSNNMAVCKLLTPAQNILSGSLLIQSQKAIANYYETKTPDLNRKLRHQRVQTPTHMLLRPQYWRGQQQGTRSGVVHARHMRSLCEVVSTETNEIEQHPKNIVLFMPYLHWETDRRRETISRLIDIESDKFRQKQRKEKHDKKKTRQKERAKLTNLSKLDNQRRNIKHPKEGAADPNNQNKLLQTVDLALHQLFRRRREVQRGERPHIDDSGRLRVMSALGQYLVDAARLYDAMSTFRDQRMLEEYLFHDPPLHPRRTLDQSYYWTLRTTKARDRDQVIYRDTKLDFIHKLQEAEKPEHSWIKRHSSPQQSMNPTTASAAFATGRELLHELEDQDTAQRVEYDVSPPMKWTHHSETTDEHGCDQCKSDIKKVSQLIMVDQLWMWILDEHTIITSFPRRYGSNKHDLSGVHRSIRARLKSFRKNQVRSVYDLALIILDECSNTFFDRTRADEGQPQVMDIFSEAIGRVTNLHTISFQHVWHWTQEASKIYRARSKYVNSSDLHVSLLDINPEGKLQREVKDILDELDIMLHVHKRQRDIMKRYRRHVEHILNPKNRLSGDGFVEEYTSEPSRKTLGNASIRSARNSTSDEQLATDEEETRRKEQLGWFRVQYQELLSEVNDRIDELEGLRAGAKSTADSVNDLLALKQQQASVVQAWESVRQAEEAVTQGRAVMMFTIVTIVFLPLSFMSSIFGMNNWEFTDSGPMHLGEQFKLMFSISIGIIIATIVVAFSPLLRATVVSLTKYIFTVVVVYSQLYRFWIAFHDEYGSQSLMRKTELKVRHMKEEVRKAKRKRAARRAELLNQQNNPDEQASGVTNTASFKSKWGWFSRFFGAGNTPTPESKTASRSMSTRDGNPEDRESNGRSEQSSLRSPSTGSNGSTQVYTMVGGNTPTSRGARTPEPPLMDGRKVDDGDIV</sequence>
<feature type="transmembrane region" description="Helical" evidence="7">
    <location>
        <begin position="1052"/>
        <end position="1073"/>
    </location>
</feature>
<feature type="compositionally biased region" description="Basic and acidic residues" evidence="6">
    <location>
        <begin position="1286"/>
        <end position="1296"/>
    </location>
</feature>
<dbReference type="Gene3D" id="1.20.58.340">
    <property type="entry name" value="Magnesium transport protein CorA, transmembrane region"/>
    <property type="match status" value="1"/>
</dbReference>
<keyword evidence="5" id="KW-0175">Coiled coil</keyword>
<reference evidence="8 9" key="1">
    <citation type="submission" date="2023-09" db="EMBL/GenBank/DDBJ databases">
        <title>Multi-omics analysis of a traditional fermented food reveals byproduct-associated fungal strains for waste-to-food upcycling.</title>
        <authorList>
            <consortium name="Lawrence Berkeley National Laboratory"/>
            <person name="Rekdal V.M."/>
            <person name="Villalobos-Escobedo J.M."/>
            <person name="Rodriguez-Valeron N."/>
            <person name="Garcia M.O."/>
            <person name="Vasquez D.P."/>
            <person name="Damayanti I."/>
            <person name="Sorensen P.M."/>
            <person name="Baidoo E.E."/>
            <person name="De Carvalho A.C."/>
            <person name="Riley R."/>
            <person name="Lipzen A."/>
            <person name="He G."/>
            <person name="Yan M."/>
            <person name="Haridas S."/>
            <person name="Daum C."/>
            <person name="Yoshinaga Y."/>
            <person name="Ng V."/>
            <person name="Grigoriev I.V."/>
            <person name="Munk R."/>
            <person name="Nuraida L."/>
            <person name="Wijaya C.H."/>
            <person name="Morales P.-C."/>
            <person name="Keasling J.D."/>
        </authorList>
    </citation>
    <scope>NUCLEOTIDE SEQUENCE [LARGE SCALE GENOMIC DNA]</scope>
    <source>
        <strain evidence="8 9">FGSC 2613</strain>
    </source>
</reference>